<gene>
    <name evidence="1" type="ORF">GWI72_19200</name>
</gene>
<evidence type="ECO:0000313" key="2">
    <source>
        <dbReference type="Proteomes" id="UP000586722"/>
    </source>
</evidence>
<dbReference type="Proteomes" id="UP000586722">
    <property type="component" value="Unassembled WGS sequence"/>
</dbReference>
<dbReference type="EMBL" id="JAABLQ010000004">
    <property type="protein sequence ID" value="NBN80410.1"/>
    <property type="molecule type" value="Genomic_DNA"/>
</dbReference>
<keyword evidence="2" id="KW-1185">Reference proteome</keyword>
<reference evidence="2" key="1">
    <citation type="submission" date="2020-01" db="EMBL/GenBank/DDBJ databases">
        <authorList>
            <person name="Fang Y."/>
            <person name="Sun R."/>
            <person name="Nie L."/>
            <person name="He J."/>
            <person name="Hao L."/>
            <person name="Wang L."/>
            <person name="Su S."/>
            <person name="Lv E."/>
            <person name="Zhang Z."/>
            <person name="Xie R."/>
            <person name="Liu H."/>
        </authorList>
    </citation>
    <scope>NUCLEOTIDE SEQUENCE [LARGE SCALE GENOMIC DNA]</scope>
    <source>
        <strain evidence="2">XCT-53</strain>
    </source>
</reference>
<proteinExistence type="predicted"/>
<name>A0A7X5F7R7_9HYPH</name>
<protein>
    <submittedName>
        <fullName evidence="1">Type II toxin-antitoxin system VapB family antitoxin</fullName>
    </submittedName>
</protein>
<sequence>MRTNIDIDDDLMTKAMAATGLTTKKAVVEEALRRLVKDEELRAVIRNSAGIGWEGDLDEMRDGWGPPEDLPELLDNDRLKPDAA</sequence>
<accession>A0A7X5F7R7</accession>
<dbReference type="Pfam" id="PF09957">
    <property type="entry name" value="VapB_antitoxin"/>
    <property type="match status" value="1"/>
</dbReference>
<comment type="caution">
    <text evidence="1">The sequence shown here is derived from an EMBL/GenBank/DDBJ whole genome shotgun (WGS) entry which is preliminary data.</text>
</comment>
<dbReference type="RefSeq" id="WP_161677891.1">
    <property type="nucleotide sequence ID" value="NZ_JAABLP010000006.1"/>
</dbReference>
<evidence type="ECO:0000313" key="1">
    <source>
        <dbReference type="EMBL" id="NBN80410.1"/>
    </source>
</evidence>
<organism evidence="1 2">
    <name type="scientific">Pannonibacter tanglangensis</name>
    <dbReference type="NCBI Taxonomy" id="2750084"/>
    <lineage>
        <taxon>Bacteria</taxon>
        <taxon>Pseudomonadati</taxon>
        <taxon>Pseudomonadota</taxon>
        <taxon>Alphaproteobacteria</taxon>
        <taxon>Hyphomicrobiales</taxon>
        <taxon>Stappiaceae</taxon>
        <taxon>Pannonibacter</taxon>
    </lineage>
</organism>
<dbReference type="InterPro" id="IPR019239">
    <property type="entry name" value="VapB_antitoxin"/>
</dbReference>
<dbReference type="AlphaFoldDB" id="A0A7X5F7R7"/>